<accession>A0ABW3CET8</accession>
<keyword evidence="2" id="KW-1185">Reference proteome</keyword>
<organism evidence="1 2">
    <name type="scientific">Actinomadura adrarensis</name>
    <dbReference type="NCBI Taxonomy" id="1819600"/>
    <lineage>
        <taxon>Bacteria</taxon>
        <taxon>Bacillati</taxon>
        <taxon>Actinomycetota</taxon>
        <taxon>Actinomycetes</taxon>
        <taxon>Streptosporangiales</taxon>
        <taxon>Thermomonosporaceae</taxon>
        <taxon>Actinomadura</taxon>
    </lineage>
</organism>
<evidence type="ECO:0000313" key="2">
    <source>
        <dbReference type="Proteomes" id="UP001597083"/>
    </source>
</evidence>
<dbReference type="EMBL" id="JBHTIR010001792">
    <property type="protein sequence ID" value="MFD0852980.1"/>
    <property type="molecule type" value="Genomic_DNA"/>
</dbReference>
<dbReference type="PANTHER" id="PTHR36221:SF1">
    <property type="entry name" value="DUF742 DOMAIN-CONTAINING PROTEIN"/>
    <property type="match status" value="1"/>
</dbReference>
<proteinExistence type="predicted"/>
<protein>
    <submittedName>
        <fullName evidence="1">DUF742 domain-containing protein</fullName>
    </submittedName>
</protein>
<dbReference type="Proteomes" id="UP001597083">
    <property type="component" value="Unassembled WGS sequence"/>
</dbReference>
<name>A0ABW3CET8_9ACTN</name>
<dbReference type="PANTHER" id="PTHR36221">
    <property type="entry name" value="DUF742 DOMAIN-CONTAINING PROTEIN"/>
    <property type="match status" value="1"/>
</dbReference>
<reference evidence="2" key="1">
    <citation type="journal article" date="2019" name="Int. J. Syst. Evol. Microbiol.">
        <title>The Global Catalogue of Microorganisms (GCM) 10K type strain sequencing project: providing services to taxonomists for standard genome sequencing and annotation.</title>
        <authorList>
            <consortium name="The Broad Institute Genomics Platform"/>
            <consortium name="The Broad Institute Genome Sequencing Center for Infectious Disease"/>
            <person name="Wu L."/>
            <person name="Ma J."/>
        </authorList>
    </citation>
    <scope>NUCLEOTIDE SEQUENCE [LARGE SCALE GENOMIC DNA]</scope>
    <source>
        <strain evidence="2">JCM 31696</strain>
    </source>
</reference>
<dbReference type="Pfam" id="PF05331">
    <property type="entry name" value="DUF742"/>
    <property type="match status" value="1"/>
</dbReference>
<comment type="caution">
    <text evidence="1">The sequence shown here is derived from an EMBL/GenBank/DDBJ whole genome shotgun (WGS) entry which is preliminary data.</text>
</comment>
<dbReference type="InterPro" id="IPR007995">
    <property type="entry name" value="DUF742"/>
</dbReference>
<evidence type="ECO:0000313" key="1">
    <source>
        <dbReference type="EMBL" id="MFD0852980.1"/>
    </source>
</evidence>
<sequence length="63" mass="6909">RCRTATSVAEVAAYLRLPVMVAKVLLSDLIDYGALTTQRPWAPADITDPSLLEALLDGLRQRL</sequence>
<gene>
    <name evidence="1" type="ORF">ACFQ07_12145</name>
</gene>
<feature type="non-terminal residue" evidence="1">
    <location>
        <position position="1"/>
    </location>
</feature>